<evidence type="ECO:0000313" key="1">
    <source>
        <dbReference type="EMBL" id="GMR30270.1"/>
    </source>
</evidence>
<sequence>IEACKTTDSMNILFNELVRQIDEKPFFCMFCKQCMFTAHQTFMHMVNPSHYSKIPKTAFWGNTRLTEMVGNE</sequence>
<reference evidence="2" key="1">
    <citation type="submission" date="2022-10" db="EMBL/GenBank/DDBJ databases">
        <title>Genome assembly of Pristionchus species.</title>
        <authorList>
            <person name="Yoshida K."/>
            <person name="Sommer R.J."/>
        </authorList>
    </citation>
    <scope>NUCLEOTIDE SEQUENCE [LARGE SCALE GENOMIC DNA]</scope>
    <source>
        <strain evidence="2">RS5460</strain>
    </source>
</reference>
<feature type="non-terminal residue" evidence="1">
    <location>
        <position position="72"/>
    </location>
</feature>
<comment type="caution">
    <text evidence="1">The sequence shown here is derived from an EMBL/GenBank/DDBJ whole genome shotgun (WGS) entry which is preliminary data.</text>
</comment>
<feature type="non-terminal residue" evidence="1">
    <location>
        <position position="1"/>
    </location>
</feature>
<evidence type="ECO:0008006" key="3">
    <source>
        <dbReference type="Google" id="ProtNLM"/>
    </source>
</evidence>
<proteinExistence type="predicted"/>
<protein>
    <recommendedName>
        <fullName evidence="3">C2H2-type domain-containing protein</fullName>
    </recommendedName>
</protein>
<dbReference type="EMBL" id="BTRK01000001">
    <property type="protein sequence ID" value="GMR30270.1"/>
    <property type="molecule type" value="Genomic_DNA"/>
</dbReference>
<evidence type="ECO:0000313" key="2">
    <source>
        <dbReference type="Proteomes" id="UP001328107"/>
    </source>
</evidence>
<gene>
    <name evidence="1" type="ORF">PMAYCL1PPCAC_00465</name>
</gene>
<name>A0AAN4Z403_9BILA</name>
<accession>A0AAN4Z403</accession>
<organism evidence="1 2">
    <name type="scientific">Pristionchus mayeri</name>
    <dbReference type="NCBI Taxonomy" id="1317129"/>
    <lineage>
        <taxon>Eukaryota</taxon>
        <taxon>Metazoa</taxon>
        <taxon>Ecdysozoa</taxon>
        <taxon>Nematoda</taxon>
        <taxon>Chromadorea</taxon>
        <taxon>Rhabditida</taxon>
        <taxon>Rhabditina</taxon>
        <taxon>Diplogasteromorpha</taxon>
        <taxon>Diplogasteroidea</taxon>
        <taxon>Neodiplogasteridae</taxon>
        <taxon>Pristionchus</taxon>
    </lineage>
</organism>
<keyword evidence="2" id="KW-1185">Reference proteome</keyword>
<dbReference type="AlphaFoldDB" id="A0AAN4Z403"/>
<dbReference type="Proteomes" id="UP001328107">
    <property type="component" value="Unassembled WGS sequence"/>
</dbReference>